<dbReference type="PANTHER" id="PTHR30273:SF2">
    <property type="entry name" value="PROTEIN FECR"/>
    <property type="match status" value="1"/>
</dbReference>
<dbReference type="PANTHER" id="PTHR30273">
    <property type="entry name" value="PERIPLASMIC SIGNAL SENSOR AND SIGMA FACTOR ACTIVATOR FECR-RELATED"/>
    <property type="match status" value="1"/>
</dbReference>
<dbReference type="RefSeq" id="WP_090625735.1">
    <property type="nucleotide sequence ID" value="NZ_FOQO01000002.1"/>
</dbReference>
<dbReference type="Proteomes" id="UP000198670">
    <property type="component" value="Unassembled WGS sequence"/>
</dbReference>
<accession>A0A1I3G0J4</accession>
<dbReference type="Pfam" id="PF16344">
    <property type="entry name" value="FecR_C"/>
    <property type="match status" value="1"/>
</dbReference>
<dbReference type="Gene3D" id="3.55.50.30">
    <property type="match status" value="1"/>
</dbReference>
<feature type="transmembrane region" description="Helical" evidence="1">
    <location>
        <begin position="85"/>
        <end position="105"/>
    </location>
</feature>
<keyword evidence="5" id="KW-1185">Reference proteome</keyword>
<gene>
    <name evidence="4" type="ORF">SAMN05444682_102577</name>
</gene>
<protein>
    <submittedName>
        <fullName evidence="4">FecR family protein</fullName>
    </submittedName>
</protein>
<dbReference type="Pfam" id="PF04773">
    <property type="entry name" value="FecR"/>
    <property type="match status" value="1"/>
</dbReference>
<sequence length="385" mass="42313">MDKDHIELVQLVLAHIKGTLNEADAALLKGRAAHDPFVRELLREYQDDLMTAEKLDALDAIPQAADWEEVLSKRRARRRKIIKRMWMGMAAAVLLMVGMAWLMMWPTINGTTVPDTQYGHKNDVLPGGNKAILTLSDGKQVVLNDRESGQLNDASSVVDLQAGRLVYHGGASQTQGAAKHQIVVPVGGTYQLVLSDGTKVWVNADSKLIFPAGFATHERRVTIAGEAYFEIAKDAARPFIVEVDKLQITALGTAFNVNSHARTGQVKTILTEGGIKVSNGRREQLLQPGFALVSQADDMRVEAADLEEALAWKDGYFYFNHKNMEEILDEVARWYGVEVVSTVAWGSKKYIGDIKRSSTLGGVCALLADLSGKQFSIEGKKLIVN</sequence>
<dbReference type="PIRSF" id="PIRSF018266">
    <property type="entry name" value="FecR"/>
    <property type="match status" value="1"/>
</dbReference>
<evidence type="ECO:0000259" key="2">
    <source>
        <dbReference type="Pfam" id="PF04773"/>
    </source>
</evidence>
<dbReference type="Gene3D" id="2.60.120.1440">
    <property type="match status" value="1"/>
</dbReference>
<keyword evidence="1" id="KW-0812">Transmembrane</keyword>
<dbReference type="InterPro" id="IPR012373">
    <property type="entry name" value="Ferrdict_sens_TM"/>
</dbReference>
<evidence type="ECO:0000259" key="3">
    <source>
        <dbReference type="Pfam" id="PF16344"/>
    </source>
</evidence>
<dbReference type="InterPro" id="IPR032508">
    <property type="entry name" value="FecR_C"/>
</dbReference>
<dbReference type="AlphaFoldDB" id="A0A1I3G0J4"/>
<dbReference type="OrthoDB" id="1099963at2"/>
<dbReference type="STRING" id="1477437.SAMN05444682_102577"/>
<feature type="domain" description="FecR protein" evidence="2">
    <location>
        <begin position="182"/>
        <end position="273"/>
    </location>
</feature>
<keyword evidence="1" id="KW-1133">Transmembrane helix</keyword>
<feature type="domain" description="Protein FecR C-terminal" evidence="3">
    <location>
        <begin position="316"/>
        <end position="384"/>
    </location>
</feature>
<organism evidence="4 5">
    <name type="scientific">Parapedobacter indicus</name>
    <dbReference type="NCBI Taxonomy" id="1477437"/>
    <lineage>
        <taxon>Bacteria</taxon>
        <taxon>Pseudomonadati</taxon>
        <taxon>Bacteroidota</taxon>
        <taxon>Sphingobacteriia</taxon>
        <taxon>Sphingobacteriales</taxon>
        <taxon>Sphingobacteriaceae</taxon>
        <taxon>Parapedobacter</taxon>
    </lineage>
</organism>
<keyword evidence="1" id="KW-0472">Membrane</keyword>
<dbReference type="InterPro" id="IPR006860">
    <property type="entry name" value="FecR"/>
</dbReference>
<name>A0A1I3G0J4_9SPHI</name>
<dbReference type="EMBL" id="FOQO01000002">
    <property type="protein sequence ID" value="SFI16822.1"/>
    <property type="molecule type" value="Genomic_DNA"/>
</dbReference>
<evidence type="ECO:0000256" key="1">
    <source>
        <dbReference type="SAM" id="Phobius"/>
    </source>
</evidence>
<evidence type="ECO:0000313" key="5">
    <source>
        <dbReference type="Proteomes" id="UP000198670"/>
    </source>
</evidence>
<reference evidence="4 5" key="1">
    <citation type="submission" date="2016-10" db="EMBL/GenBank/DDBJ databases">
        <authorList>
            <person name="de Groot N.N."/>
        </authorList>
    </citation>
    <scope>NUCLEOTIDE SEQUENCE [LARGE SCALE GENOMIC DNA]</scope>
    <source>
        <strain evidence="4 5">RK1</strain>
    </source>
</reference>
<proteinExistence type="predicted"/>
<dbReference type="GO" id="GO:0016989">
    <property type="term" value="F:sigma factor antagonist activity"/>
    <property type="evidence" value="ECO:0007669"/>
    <property type="project" value="TreeGrafter"/>
</dbReference>
<evidence type="ECO:0000313" key="4">
    <source>
        <dbReference type="EMBL" id="SFI16822.1"/>
    </source>
</evidence>